<accession>A0AAX3WMX8</accession>
<evidence type="ECO:0000313" key="1">
    <source>
        <dbReference type="EMBL" id="WHQ72868.1"/>
    </source>
</evidence>
<reference evidence="1" key="1">
    <citation type="journal article" date="2022" name="Biotechnol. Bioprocess Eng.">
        <title>Pan-genome Analysis Reveals Comparative Genomic Features of Central Metabolic Pathways in Methylorubrum extorquens.</title>
        <authorList>
            <person name="Lee G.M."/>
            <person name="Scott-Nevros Z.K."/>
            <person name="Lee S.-M."/>
            <person name="Kim D."/>
        </authorList>
    </citation>
    <scope>NUCLEOTIDE SEQUENCE</scope>
    <source>
        <strain evidence="1">ATCC 55366</strain>
    </source>
</reference>
<protein>
    <submittedName>
        <fullName evidence="1">Uncharacterized protein</fullName>
    </submittedName>
</protein>
<dbReference type="EMBL" id="CP073633">
    <property type="protein sequence ID" value="WHQ72868.1"/>
    <property type="molecule type" value="Genomic_DNA"/>
</dbReference>
<proteinExistence type="predicted"/>
<evidence type="ECO:0000313" key="2">
    <source>
        <dbReference type="Proteomes" id="UP001223720"/>
    </source>
</evidence>
<name>A0AAX3WMX8_METEX</name>
<dbReference type="RefSeq" id="WP_349775224.1">
    <property type="nucleotide sequence ID" value="NZ_CP073633.1"/>
</dbReference>
<organism evidence="1 2">
    <name type="scientific">Methylorubrum extorquens</name>
    <name type="common">Methylobacterium dichloromethanicum</name>
    <name type="synonym">Methylobacterium extorquens</name>
    <dbReference type="NCBI Taxonomy" id="408"/>
    <lineage>
        <taxon>Bacteria</taxon>
        <taxon>Pseudomonadati</taxon>
        <taxon>Pseudomonadota</taxon>
        <taxon>Alphaproteobacteria</taxon>
        <taxon>Hyphomicrobiales</taxon>
        <taxon>Methylobacteriaceae</taxon>
        <taxon>Methylorubrum</taxon>
    </lineage>
</organism>
<dbReference type="Proteomes" id="UP001223720">
    <property type="component" value="Chromosome"/>
</dbReference>
<sequence length="123" mass="13528">MSSLIASLALQPEATRQRVLASLTDAQAHELLYEWREWARPQQIAPDGDWQTWLVLAGRGFGETRTGAEWVREEVRAGSGLFSGFVAKFMGTSEGGSVGVISLEAMGSPFNYRLLIEDIQKVA</sequence>
<dbReference type="AlphaFoldDB" id="A0AAX3WMX8"/>
<gene>
    <name evidence="1" type="ORF">KEC54_02855</name>
</gene>